<keyword evidence="7" id="KW-1185">Reference proteome</keyword>
<dbReference type="Gene3D" id="2.170.150.80">
    <property type="entry name" value="NAC domain"/>
    <property type="match status" value="1"/>
</dbReference>
<dbReference type="PANTHER" id="PTHR31719:SF43">
    <property type="entry name" value="NAC TRANSCRIPTION FACTOR 56"/>
    <property type="match status" value="1"/>
</dbReference>
<evidence type="ECO:0000256" key="1">
    <source>
        <dbReference type="ARBA" id="ARBA00023015"/>
    </source>
</evidence>
<proteinExistence type="predicted"/>
<dbReference type="OrthoDB" id="1429682at2759"/>
<reference evidence="6" key="1">
    <citation type="submission" date="2018-05" db="EMBL/GenBank/DDBJ databases">
        <title>Draft genome of Mucuna pruriens seed.</title>
        <authorList>
            <person name="Nnadi N.E."/>
            <person name="Vos R."/>
            <person name="Hasami M.H."/>
            <person name="Devisetty U.K."/>
            <person name="Aguiy J.C."/>
        </authorList>
    </citation>
    <scope>NUCLEOTIDE SEQUENCE [LARGE SCALE GENOMIC DNA]</scope>
    <source>
        <strain evidence="6">JCA_2017</strain>
    </source>
</reference>
<sequence length="183" mass="21475">MEILDPATGKTYNLPVGFRFDPTDDVLVGYYLRKKTLCKPLPNDLIPDYDVFQSEPWALPGGEKHLNWQRFFFYDTRTRVFENPDKRGAGNGQWRVVEKCEDVELPTKLQVISKRNMLVFWEAKGNSFTKTNWAMHEFRLAPKSNQSQMFDLAVYRIFKMKQARNGKKSLKFNSAYCDTLQEK</sequence>
<dbReference type="PROSITE" id="PS51005">
    <property type="entry name" value="NAC"/>
    <property type="match status" value="1"/>
</dbReference>
<gene>
    <name evidence="6" type="primary">NAC041</name>
    <name evidence="6" type="ORF">CR513_61020</name>
</gene>
<accession>A0A371E4A1</accession>
<feature type="domain" description="NAC" evidence="5">
    <location>
        <begin position="14"/>
        <end position="160"/>
    </location>
</feature>
<dbReference type="InterPro" id="IPR003441">
    <property type="entry name" value="NAC-dom"/>
</dbReference>
<dbReference type="STRING" id="157652.A0A371E4A1"/>
<dbReference type="PANTHER" id="PTHR31719">
    <property type="entry name" value="NAC TRANSCRIPTION FACTOR 56"/>
    <property type="match status" value="1"/>
</dbReference>
<name>A0A371E4A1_MUCPR</name>
<evidence type="ECO:0000313" key="7">
    <source>
        <dbReference type="Proteomes" id="UP000257109"/>
    </source>
</evidence>
<dbReference type="Pfam" id="PF02365">
    <property type="entry name" value="NAM"/>
    <property type="match status" value="1"/>
</dbReference>
<dbReference type="GO" id="GO:0003677">
    <property type="term" value="F:DNA binding"/>
    <property type="evidence" value="ECO:0007669"/>
    <property type="project" value="UniProtKB-KW"/>
</dbReference>
<keyword evidence="4" id="KW-0539">Nucleus</keyword>
<evidence type="ECO:0000256" key="4">
    <source>
        <dbReference type="ARBA" id="ARBA00023242"/>
    </source>
</evidence>
<keyword evidence="1" id="KW-0805">Transcription regulation</keyword>
<protein>
    <submittedName>
        <fullName evidence="6">NAC domain-containing protein 41</fullName>
    </submittedName>
</protein>
<organism evidence="6 7">
    <name type="scientific">Mucuna pruriens</name>
    <name type="common">Velvet bean</name>
    <name type="synonym">Dolichos pruriens</name>
    <dbReference type="NCBI Taxonomy" id="157652"/>
    <lineage>
        <taxon>Eukaryota</taxon>
        <taxon>Viridiplantae</taxon>
        <taxon>Streptophyta</taxon>
        <taxon>Embryophyta</taxon>
        <taxon>Tracheophyta</taxon>
        <taxon>Spermatophyta</taxon>
        <taxon>Magnoliopsida</taxon>
        <taxon>eudicotyledons</taxon>
        <taxon>Gunneridae</taxon>
        <taxon>Pentapetalae</taxon>
        <taxon>rosids</taxon>
        <taxon>fabids</taxon>
        <taxon>Fabales</taxon>
        <taxon>Fabaceae</taxon>
        <taxon>Papilionoideae</taxon>
        <taxon>50 kb inversion clade</taxon>
        <taxon>NPAAA clade</taxon>
        <taxon>indigoferoid/millettioid clade</taxon>
        <taxon>Phaseoleae</taxon>
        <taxon>Mucuna</taxon>
    </lineage>
</organism>
<dbReference type="Proteomes" id="UP000257109">
    <property type="component" value="Unassembled WGS sequence"/>
</dbReference>
<keyword evidence="3" id="KW-0804">Transcription</keyword>
<dbReference type="SUPFAM" id="SSF101941">
    <property type="entry name" value="NAC domain"/>
    <property type="match status" value="1"/>
</dbReference>
<dbReference type="EMBL" id="QJKJ01016566">
    <property type="protein sequence ID" value="RDX60807.1"/>
    <property type="molecule type" value="Genomic_DNA"/>
</dbReference>
<evidence type="ECO:0000313" key="6">
    <source>
        <dbReference type="EMBL" id="RDX60807.1"/>
    </source>
</evidence>
<evidence type="ECO:0000259" key="5">
    <source>
        <dbReference type="PROSITE" id="PS51005"/>
    </source>
</evidence>
<dbReference type="InterPro" id="IPR036093">
    <property type="entry name" value="NAC_dom_sf"/>
</dbReference>
<dbReference type="AlphaFoldDB" id="A0A371E4A1"/>
<keyword evidence="2" id="KW-0238">DNA-binding</keyword>
<dbReference type="GO" id="GO:0006355">
    <property type="term" value="P:regulation of DNA-templated transcription"/>
    <property type="evidence" value="ECO:0007669"/>
    <property type="project" value="InterPro"/>
</dbReference>
<comment type="caution">
    <text evidence="6">The sequence shown here is derived from an EMBL/GenBank/DDBJ whole genome shotgun (WGS) entry which is preliminary data.</text>
</comment>
<feature type="non-terminal residue" evidence="6">
    <location>
        <position position="1"/>
    </location>
</feature>
<evidence type="ECO:0000256" key="3">
    <source>
        <dbReference type="ARBA" id="ARBA00023163"/>
    </source>
</evidence>
<evidence type="ECO:0000256" key="2">
    <source>
        <dbReference type="ARBA" id="ARBA00023125"/>
    </source>
</evidence>